<sequence>MVADSMAEQRMVSDHFNKPYRKLKCEEGLSKSKAVSSPRQTATERSNTPAKICCREGLLYPSGRMGYIHLSRCLLQLLAEAWGFSGVQFCLANSNLGTQKGNLEVFVEAEGNVHMQSLEMQSWVILQDMLTSPSL</sequence>
<keyword evidence="2" id="KW-1185">Reference proteome</keyword>
<accession>A0A7J7E2E7</accession>
<dbReference type="InParanoid" id="A0A7J7E2E7"/>
<comment type="caution">
    <text evidence="1">The sequence shown here is derived from an EMBL/GenBank/DDBJ whole genome shotgun (WGS) entry which is preliminary data.</text>
</comment>
<evidence type="ECO:0000313" key="1">
    <source>
        <dbReference type="EMBL" id="KAF5752719.1"/>
    </source>
</evidence>
<protein>
    <submittedName>
        <fullName evidence="1">Chaperone DnaJ-domain-containing protein putative isoform 3</fullName>
    </submittedName>
</protein>
<organism evidence="1 2">
    <name type="scientific">Tripterygium wilfordii</name>
    <name type="common">Thunder God vine</name>
    <dbReference type="NCBI Taxonomy" id="458696"/>
    <lineage>
        <taxon>Eukaryota</taxon>
        <taxon>Viridiplantae</taxon>
        <taxon>Streptophyta</taxon>
        <taxon>Embryophyta</taxon>
        <taxon>Tracheophyta</taxon>
        <taxon>Spermatophyta</taxon>
        <taxon>Magnoliopsida</taxon>
        <taxon>eudicotyledons</taxon>
        <taxon>Gunneridae</taxon>
        <taxon>Pentapetalae</taxon>
        <taxon>rosids</taxon>
        <taxon>fabids</taxon>
        <taxon>Celastrales</taxon>
        <taxon>Celastraceae</taxon>
        <taxon>Tripterygium</taxon>
    </lineage>
</organism>
<gene>
    <name evidence="1" type="ORF">HS088_TW01G00635</name>
</gene>
<dbReference type="Proteomes" id="UP000593562">
    <property type="component" value="Unassembled WGS sequence"/>
</dbReference>
<name>A0A7J7E2E7_TRIWF</name>
<reference evidence="1 2" key="1">
    <citation type="journal article" date="2020" name="Nat. Commun.">
        <title>Genome of Tripterygium wilfordii and identification of cytochrome P450 involved in triptolide biosynthesis.</title>
        <authorList>
            <person name="Tu L."/>
            <person name="Su P."/>
            <person name="Zhang Z."/>
            <person name="Gao L."/>
            <person name="Wang J."/>
            <person name="Hu T."/>
            <person name="Zhou J."/>
            <person name="Zhang Y."/>
            <person name="Zhao Y."/>
            <person name="Liu Y."/>
            <person name="Song Y."/>
            <person name="Tong Y."/>
            <person name="Lu Y."/>
            <person name="Yang J."/>
            <person name="Xu C."/>
            <person name="Jia M."/>
            <person name="Peters R.J."/>
            <person name="Huang L."/>
            <person name="Gao W."/>
        </authorList>
    </citation>
    <scope>NUCLEOTIDE SEQUENCE [LARGE SCALE GENOMIC DNA]</scope>
    <source>
        <strain evidence="2">cv. XIE 37</strain>
        <tissue evidence="1">Leaf</tissue>
    </source>
</reference>
<dbReference type="AlphaFoldDB" id="A0A7J7E2E7"/>
<proteinExistence type="predicted"/>
<dbReference type="EMBL" id="JAAARO010000001">
    <property type="protein sequence ID" value="KAF5752719.1"/>
    <property type="molecule type" value="Genomic_DNA"/>
</dbReference>
<evidence type="ECO:0000313" key="2">
    <source>
        <dbReference type="Proteomes" id="UP000593562"/>
    </source>
</evidence>